<dbReference type="AlphaFoldDB" id="A0A8X6U8P3"/>
<comment type="caution">
    <text evidence="2">The sequence shown here is derived from an EMBL/GenBank/DDBJ whole genome shotgun (WGS) entry which is preliminary data.</text>
</comment>
<keyword evidence="3" id="KW-1185">Reference proteome</keyword>
<reference evidence="2" key="1">
    <citation type="submission" date="2020-08" db="EMBL/GenBank/DDBJ databases">
        <title>Multicomponent nature underlies the extraordinary mechanical properties of spider dragline silk.</title>
        <authorList>
            <person name="Kono N."/>
            <person name="Nakamura H."/>
            <person name="Mori M."/>
            <person name="Yoshida Y."/>
            <person name="Ohtoshi R."/>
            <person name="Malay A.D."/>
            <person name="Moran D.A.P."/>
            <person name="Tomita M."/>
            <person name="Numata K."/>
            <person name="Arakawa K."/>
        </authorList>
    </citation>
    <scope>NUCLEOTIDE SEQUENCE</scope>
</reference>
<accession>A0A8X6U8P3</accession>
<evidence type="ECO:0000313" key="2">
    <source>
        <dbReference type="EMBL" id="GFT92508.1"/>
    </source>
</evidence>
<dbReference type="Proteomes" id="UP000887013">
    <property type="component" value="Unassembled WGS sequence"/>
</dbReference>
<sequence length="104" mass="12292">MYSSPSCFIIKRFTAVVFEEQMLALRNAIGSKKSHRETDRRNLRRDRILRDPLFTQRDDPMGRKVFDFRTQSTGSFHQSIHNSSTHQKSEAHASNQQIIRTKRR</sequence>
<gene>
    <name evidence="2" type="ORF">NPIL_526201</name>
</gene>
<name>A0A8X6U8P3_NEPPI</name>
<evidence type="ECO:0000313" key="3">
    <source>
        <dbReference type="Proteomes" id="UP000887013"/>
    </source>
</evidence>
<organism evidence="2 3">
    <name type="scientific">Nephila pilipes</name>
    <name type="common">Giant wood spider</name>
    <name type="synonym">Nephila maculata</name>
    <dbReference type="NCBI Taxonomy" id="299642"/>
    <lineage>
        <taxon>Eukaryota</taxon>
        <taxon>Metazoa</taxon>
        <taxon>Ecdysozoa</taxon>
        <taxon>Arthropoda</taxon>
        <taxon>Chelicerata</taxon>
        <taxon>Arachnida</taxon>
        <taxon>Araneae</taxon>
        <taxon>Araneomorphae</taxon>
        <taxon>Entelegynae</taxon>
        <taxon>Araneoidea</taxon>
        <taxon>Nephilidae</taxon>
        <taxon>Nephila</taxon>
    </lineage>
</organism>
<proteinExistence type="predicted"/>
<feature type="region of interest" description="Disordered" evidence="1">
    <location>
        <begin position="72"/>
        <end position="104"/>
    </location>
</feature>
<dbReference type="EMBL" id="BMAW01121092">
    <property type="protein sequence ID" value="GFT92508.1"/>
    <property type="molecule type" value="Genomic_DNA"/>
</dbReference>
<evidence type="ECO:0000256" key="1">
    <source>
        <dbReference type="SAM" id="MobiDB-lite"/>
    </source>
</evidence>
<protein>
    <submittedName>
        <fullName evidence="2">Uncharacterized protein</fullName>
    </submittedName>
</protein>